<reference evidence="1 2" key="1">
    <citation type="journal article" date="2025" name="Microbiol. Resour. Announc.">
        <title>Draft genome sequences for Neonectria magnoliae and Neonectria punicea, canker pathogens of Liriodendron tulipifera and Acer saccharum in West Virginia.</title>
        <authorList>
            <person name="Petronek H.M."/>
            <person name="Kasson M.T."/>
            <person name="Metheny A.M."/>
            <person name="Stauder C.M."/>
            <person name="Lovett B."/>
            <person name="Lynch S.C."/>
            <person name="Garnas J.R."/>
            <person name="Kasson L.R."/>
            <person name="Stajich J.E."/>
        </authorList>
    </citation>
    <scope>NUCLEOTIDE SEQUENCE [LARGE SCALE GENOMIC DNA]</scope>
    <source>
        <strain evidence="1 2">NRRL 64651</strain>
    </source>
</reference>
<accession>A0ABR1ICK9</accession>
<proteinExistence type="predicted"/>
<dbReference type="EMBL" id="JAZAVK010000018">
    <property type="protein sequence ID" value="KAK7430576.1"/>
    <property type="molecule type" value="Genomic_DNA"/>
</dbReference>
<evidence type="ECO:0000313" key="2">
    <source>
        <dbReference type="Proteomes" id="UP001498421"/>
    </source>
</evidence>
<evidence type="ECO:0000313" key="1">
    <source>
        <dbReference type="EMBL" id="KAK7430576.1"/>
    </source>
</evidence>
<comment type="caution">
    <text evidence="1">The sequence shown here is derived from an EMBL/GenBank/DDBJ whole genome shotgun (WGS) entry which is preliminary data.</text>
</comment>
<name>A0ABR1ICK9_9HYPO</name>
<gene>
    <name evidence="1" type="ORF">QQZ08_002868</name>
</gene>
<keyword evidence="2" id="KW-1185">Reference proteome</keyword>
<protein>
    <submittedName>
        <fullName evidence="1">Uncharacterized protein</fullName>
    </submittedName>
</protein>
<organism evidence="1 2">
    <name type="scientific">Neonectria magnoliae</name>
    <dbReference type="NCBI Taxonomy" id="2732573"/>
    <lineage>
        <taxon>Eukaryota</taxon>
        <taxon>Fungi</taxon>
        <taxon>Dikarya</taxon>
        <taxon>Ascomycota</taxon>
        <taxon>Pezizomycotina</taxon>
        <taxon>Sordariomycetes</taxon>
        <taxon>Hypocreomycetidae</taxon>
        <taxon>Hypocreales</taxon>
        <taxon>Nectriaceae</taxon>
        <taxon>Neonectria</taxon>
    </lineage>
</organism>
<dbReference type="Proteomes" id="UP001498421">
    <property type="component" value="Unassembled WGS sequence"/>
</dbReference>
<sequence>MPEGQYPLPNLNAGYNSQISLGEESDFTVTLGSSPERLEQNGVGFSESQSFADNMEHAEQMTHAEQMAYGEQMPTAQDHNNNMVPGYYTVEEQVSFFLPGNHPSNAI</sequence>